<dbReference type="SUPFAM" id="SSF51126">
    <property type="entry name" value="Pectin lyase-like"/>
    <property type="match status" value="1"/>
</dbReference>
<dbReference type="Gene3D" id="2.160.20.10">
    <property type="entry name" value="Single-stranded right-handed beta-helix, Pectin lyase-like"/>
    <property type="match status" value="1"/>
</dbReference>
<dbReference type="InterPro" id="IPR006626">
    <property type="entry name" value="PbH1"/>
</dbReference>
<comment type="caution">
    <text evidence="1">The sequence shown here is derived from an EMBL/GenBank/DDBJ whole genome shotgun (WGS) entry which is preliminary data.</text>
</comment>
<dbReference type="AlphaFoldDB" id="A0A537J373"/>
<evidence type="ECO:0000313" key="2">
    <source>
        <dbReference type="Proteomes" id="UP000318093"/>
    </source>
</evidence>
<dbReference type="SMART" id="SM00710">
    <property type="entry name" value="PbH1"/>
    <property type="match status" value="4"/>
</dbReference>
<name>A0A537J373_9BACT</name>
<proteinExistence type="predicted"/>
<dbReference type="InterPro" id="IPR012334">
    <property type="entry name" value="Pectin_lyas_fold"/>
</dbReference>
<dbReference type="EMBL" id="VBAN01000459">
    <property type="protein sequence ID" value="TMI78004.1"/>
    <property type="molecule type" value="Genomic_DNA"/>
</dbReference>
<dbReference type="Proteomes" id="UP000318093">
    <property type="component" value="Unassembled WGS sequence"/>
</dbReference>
<reference evidence="1 2" key="1">
    <citation type="journal article" date="2019" name="Nat. Microbiol.">
        <title>Mediterranean grassland soil C-N compound turnover is dependent on rainfall and depth, and is mediated by genomically divergent microorganisms.</title>
        <authorList>
            <person name="Diamond S."/>
            <person name="Andeer P.F."/>
            <person name="Li Z."/>
            <person name="Crits-Christoph A."/>
            <person name="Burstein D."/>
            <person name="Anantharaman K."/>
            <person name="Lane K.R."/>
            <person name="Thomas B.C."/>
            <person name="Pan C."/>
            <person name="Northen T.R."/>
            <person name="Banfield J.F."/>
        </authorList>
    </citation>
    <scope>NUCLEOTIDE SEQUENCE [LARGE SCALE GENOMIC DNA]</scope>
    <source>
        <strain evidence="1">NP_6</strain>
    </source>
</reference>
<organism evidence="1 2">
    <name type="scientific">Candidatus Segetimicrobium genomatis</name>
    <dbReference type="NCBI Taxonomy" id="2569760"/>
    <lineage>
        <taxon>Bacteria</taxon>
        <taxon>Bacillati</taxon>
        <taxon>Candidatus Sysuimicrobiota</taxon>
        <taxon>Candidatus Sysuimicrobiia</taxon>
        <taxon>Candidatus Sysuimicrobiales</taxon>
        <taxon>Candidatus Segetimicrobiaceae</taxon>
        <taxon>Candidatus Segetimicrobium</taxon>
    </lineage>
</organism>
<evidence type="ECO:0000313" key="1">
    <source>
        <dbReference type="EMBL" id="TMI78004.1"/>
    </source>
</evidence>
<gene>
    <name evidence="1" type="ORF">E6H03_12860</name>
</gene>
<evidence type="ECO:0008006" key="3">
    <source>
        <dbReference type="Google" id="ProtNLM"/>
    </source>
</evidence>
<sequence>MPFAAQAQVLPALPQAFVDSTYAPPSGNHINVPSGGNFQAALNAAQPGDTITLAAGATYTGPFTLPAKSGAGWIYIQSSALSSLPAPGTRVSPAQAGLMPKLLGPGNSNAIRTDSQAHNYRFVGIEVSPSPGAQQHTLIYLGASGGAWNFTFDRCYIHGDPSTGGTLWGLQADAGSVAVIDSYLANFRDTIWETTAIKVTNGTGPFKIANNYIEAAGQSVMFGGQDPSIPNLVPADIEVRGNYMTKRLSWREFDPSFAGTLVTVKEVFELKNARRVLIDGNIFENNWKQADQDGFAIVFTPRNQNGGAPWSDVRDVTFTHNIVRHTTAGIHMLGWDNNNSSQQLQRVLVQNNVLYDIGAFANNGGSVGRLYQQYDGVANTTIDHNTAFQSGDLLHAVVHTGVPNTGLVFTNNIGDGDVTSDIAPDPASALSRSFPGAVFTANVLLDGTASAYPPGNFFPPGSTPVVNAFYGGDDYHLVPGSPYKGAGTDGRDIGADIDAVNAATAGALPGVSVLSPQPVVWTDIVNALAVGDALEQTGECLSGGLSAQQIAGNGYVEFPVSDPTGDYVVSLGGGADLMGNWAVHIAGFTAEVREDNWTLKAHTPAAAGDVFRIAVTNGQVQYMKNRVVFYVSGTPPQGLPLTAKATLWSFGATVRNAVIMSDG</sequence>
<protein>
    <recommendedName>
        <fullName evidence="3">Right handed beta helix domain-containing protein</fullName>
    </recommendedName>
</protein>
<accession>A0A537J373</accession>
<dbReference type="InterPro" id="IPR011050">
    <property type="entry name" value="Pectin_lyase_fold/virulence"/>
</dbReference>